<feature type="domain" description="CRISPR system ring nuclease SSO2081-like" evidence="1">
    <location>
        <begin position="21"/>
        <end position="234"/>
    </location>
</feature>
<dbReference type="InterPro" id="IPR013413">
    <property type="entry name" value="CRISPR-assoc_prot_NE0113"/>
</dbReference>
<protein>
    <submittedName>
        <fullName evidence="2">TIGR02584 family CRISPR-associated protein</fullName>
    </submittedName>
</protein>
<evidence type="ECO:0000313" key="3">
    <source>
        <dbReference type="Proteomes" id="UP000676506"/>
    </source>
</evidence>
<dbReference type="Pfam" id="PF09623">
    <property type="entry name" value="Cas_NE0113"/>
    <property type="match status" value="1"/>
</dbReference>
<dbReference type="NCBIfam" id="TIGR02584">
    <property type="entry name" value="cas_NE0113"/>
    <property type="match status" value="1"/>
</dbReference>
<evidence type="ECO:0000313" key="2">
    <source>
        <dbReference type="EMBL" id="QUW03231.1"/>
    </source>
</evidence>
<sequence length="378" mass="42775">MPDRAPADYERRILLLVTGMTPQVVTETLYALCHQHPPFIPTEVHLATTLEGAERARLSLLSDDPGWFRRLCQDYRLPPIQFDASHIHILQDQSGTPLSDIRTPEDNERAADQLTRLVRDLTTDEAAALHVSLAGGRKTMGYYLGYALSLFGRPQDRLSHVLVSEPFESSWSFFYPTPYERIIETKDGKLADCATAQVMLAEIPFVRLRDGLPPALLKGQVTMSAAVAAANRSLQPPRLVLDLLKEEVWADDLNIDVKPTELALLLWLAERVQQGKPEVEWRNVEAANEFLTYGQRILNPYGGDYERMKQALESCKDDNERAKYFGPHKSRLKKAFEEALGKKAANRYVIARSGKRNDATYSCYYLPLEADQIEIRTS</sequence>
<dbReference type="Proteomes" id="UP000676506">
    <property type="component" value="Chromosome 1"/>
</dbReference>
<gene>
    <name evidence="2" type="ORF">J8C06_01975</name>
</gene>
<proteinExistence type="predicted"/>
<dbReference type="EMBL" id="CP072648">
    <property type="protein sequence ID" value="QUW03231.1"/>
    <property type="molecule type" value="Genomic_DNA"/>
</dbReference>
<organism evidence="2 3">
    <name type="scientific">Chloracidobacterium validum</name>
    <dbReference type="NCBI Taxonomy" id="2821543"/>
    <lineage>
        <taxon>Bacteria</taxon>
        <taxon>Pseudomonadati</taxon>
        <taxon>Acidobacteriota</taxon>
        <taxon>Terriglobia</taxon>
        <taxon>Terriglobales</taxon>
        <taxon>Acidobacteriaceae</taxon>
        <taxon>Chloracidobacterium</taxon>
    </lineage>
</organism>
<evidence type="ECO:0000259" key="1">
    <source>
        <dbReference type="Pfam" id="PF09623"/>
    </source>
</evidence>
<dbReference type="RefSeq" id="WP_211429122.1">
    <property type="nucleotide sequence ID" value="NZ_CP072648.1"/>
</dbReference>
<dbReference type="CDD" id="cd09741">
    <property type="entry name" value="Csx1_III-U"/>
    <property type="match status" value="1"/>
</dbReference>
<name>A0ABX8BB26_9BACT</name>
<accession>A0ABX8BB26</accession>
<dbReference type="InterPro" id="IPR019092">
    <property type="entry name" value="SSO2081-like_dom"/>
</dbReference>
<reference evidence="2 3" key="1">
    <citation type="submission" date="2021-03" db="EMBL/GenBank/DDBJ databases">
        <title>Genomic and phenotypic characterization of Chloracidobacterium isolates provides evidence for multiple species.</title>
        <authorList>
            <person name="Saini M.K."/>
            <person name="Costas A.M.G."/>
            <person name="Tank M."/>
            <person name="Bryant D.A."/>
        </authorList>
    </citation>
    <scope>NUCLEOTIDE SEQUENCE [LARGE SCALE GENOMIC DNA]</scope>
    <source>
        <strain evidence="2 3">BV2-C</strain>
    </source>
</reference>
<keyword evidence="3" id="KW-1185">Reference proteome</keyword>